<dbReference type="Proteomes" id="UP000647017">
    <property type="component" value="Unassembled WGS sequence"/>
</dbReference>
<proteinExistence type="predicted"/>
<evidence type="ECO:0000313" key="2">
    <source>
        <dbReference type="EMBL" id="GIJ11967.1"/>
    </source>
</evidence>
<dbReference type="InterPro" id="IPR000073">
    <property type="entry name" value="AB_hydrolase_1"/>
</dbReference>
<accession>A0ABQ4I282</accession>
<reference evidence="2 3" key="1">
    <citation type="submission" date="2021-01" db="EMBL/GenBank/DDBJ databases">
        <title>Whole genome shotgun sequence of Verrucosispora andamanensis NBRC 109075.</title>
        <authorList>
            <person name="Komaki H."/>
            <person name="Tamura T."/>
        </authorList>
    </citation>
    <scope>NUCLEOTIDE SEQUENCE [LARGE SCALE GENOMIC DNA]</scope>
    <source>
        <strain evidence="2 3">NBRC 109075</strain>
    </source>
</reference>
<dbReference type="PANTHER" id="PTHR43433">
    <property type="entry name" value="HYDROLASE, ALPHA/BETA FOLD FAMILY PROTEIN"/>
    <property type="match status" value="1"/>
</dbReference>
<dbReference type="InterPro" id="IPR050471">
    <property type="entry name" value="AB_hydrolase"/>
</dbReference>
<sequence length="289" mass="30839">MQTIHVNGVDLGVRTDGNPAHPAVLLLHGAGHSSAAWDERFCARLAAGGRFVIRLDSRDAGVSTTYPPGKPDYALRDLVSDAAATLDALGVRSAHVLAMSQGAATAQLLAIDHPDRVASLALHASTPGGPGHDNPDLPGPTEEISALFTAEPVEPDWSDRTQVIDYLVAAERPFAAASRPFDETATRALATRLYEHARDIAAQITNPFLIDAGEPWRDRLSTIHIPTVVFHGGDDPFFPPAHGEALSYEISGARFITLPGTGHELFPEHTWDTVLAGLADLHNLRAEDA</sequence>
<gene>
    <name evidence="2" type="ORF">Van01_51810</name>
</gene>
<organism evidence="2 3">
    <name type="scientific">Micromonospora andamanensis</name>
    <dbReference type="NCBI Taxonomy" id="1287068"/>
    <lineage>
        <taxon>Bacteria</taxon>
        <taxon>Bacillati</taxon>
        <taxon>Actinomycetota</taxon>
        <taxon>Actinomycetes</taxon>
        <taxon>Micromonosporales</taxon>
        <taxon>Micromonosporaceae</taxon>
        <taxon>Micromonospora</taxon>
    </lineage>
</organism>
<feature type="domain" description="AB hydrolase-1" evidence="1">
    <location>
        <begin position="22"/>
        <end position="269"/>
    </location>
</feature>
<keyword evidence="3" id="KW-1185">Reference proteome</keyword>
<comment type="caution">
    <text evidence="2">The sequence shown here is derived from an EMBL/GenBank/DDBJ whole genome shotgun (WGS) entry which is preliminary data.</text>
</comment>
<dbReference type="RefSeq" id="WP_204012828.1">
    <property type="nucleotide sequence ID" value="NZ_BOOZ01000040.1"/>
</dbReference>
<evidence type="ECO:0000259" key="1">
    <source>
        <dbReference type="Pfam" id="PF00561"/>
    </source>
</evidence>
<dbReference type="SUPFAM" id="SSF53474">
    <property type="entry name" value="alpha/beta-Hydrolases"/>
    <property type="match status" value="1"/>
</dbReference>
<dbReference type="InterPro" id="IPR029058">
    <property type="entry name" value="AB_hydrolase_fold"/>
</dbReference>
<protein>
    <recommendedName>
        <fullName evidence="1">AB hydrolase-1 domain-containing protein</fullName>
    </recommendedName>
</protein>
<name>A0ABQ4I282_9ACTN</name>
<dbReference type="Gene3D" id="3.40.50.1820">
    <property type="entry name" value="alpha/beta hydrolase"/>
    <property type="match status" value="1"/>
</dbReference>
<dbReference type="Pfam" id="PF00561">
    <property type="entry name" value="Abhydrolase_1"/>
    <property type="match status" value="1"/>
</dbReference>
<dbReference type="EMBL" id="BOOZ01000040">
    <property type="protein sequence ID" value="GIJ11967.1"/>
    <property type="molecule type" value="Genomic_DNA"/>
</dbReference>
<evidence type="ECO:0000313" key="3">
    <source>
        <dbReference type="Proteomes" id="UP000647017"/>
    </source>
</evidence>
<dbReference type="PANTHER" id="PTHR43433:SF5">
    <property type="entry name" value="AB HYDROLASE-1 DOMAIN-CONTAINING PROTEIN"/>
    <property type="match status" value="1"/>
</dbReference>